<evidence type="ECO:0000313" key="2">
    <source>
        <dbReference type="Proteomes" id="UP001595075"/>
    </source>
</evidence>
<accession>A0ABR4CWM7</accession>
<dbReference type="EMBL" id="JAZHXI010000003">
    <property type="protein sequence ID" value="KAL2073576.1"/>
    <property type="molecule type" value="Genomic_DNA"/>
</dbReference>
<proteinExistence type="predicted"/>
<reference evidence="1 2" key="1">
    <citation type="journal article" date="2024" name="Commun. Biol.">
        <title>Comparative genomic analysis of thermophilic fungi reveals convergent evolutionary adaptations and gene losses.</title>
        <authorList>
            <person name="Steindorff A.S."/>
            <person name="Aguilar-Pontes M.V."/>
            <person name="Robinson A.J."/>
            <person name="Andreopoulos B."/>
            <person name="LaButti K."/>
            <person name="Kuo A."/>
            <person name="Mondo S."/>
            <person name="Riley R."/>
            <person name="Otillar R."/>
            <person name="Haridas S."/>
            <person name="Lipzen A."/>
            <person name="Grimwood J."/>
            <person name="Schmutz J."/>
            <person name="Clum A."/>
            <person name="Reid I.D."/>
            <person name="Moisan M.C."/>
            <person name="Butler G."/>
            <person name="Nguyen T.T.M."/>
            <person name="Dewar K."/>
            <person name="Conant G."/>
            <person name="Drula E."/>
            <person name="Henrissat B."/>
            <person name="Hansel C."/>
            <person name="Singer S."/>
            <person name="Hutchinson M.I."/>
            <person name="de Vries R.P."/>
            <person name="Natvig D.O."/>
            <person name="Powell A.J."/>
            <person name="Tsang A."/>
            <person name="Grigoriev I.V."/>
        </authorList>
    </citation>
    <scope>NUCLEOTIDE SEQUENCE [LARGE SCALE GENOMIC DNA]</scope>
    <source>
        <strain evidence="1 2">CBS 494.80</strain>
    </source>
</reference>
<sequence length="78" mass="8955">MEDRGTRNCTKRNELVWHLGRHSFINKGWGLLHLVRVGGKRGVALDSNSFDVRYGCIKTHCSSQWRSKIGIFCLSCYV</sequence>
<dbReference type="Proteomes" id="UP001595075">
    <property type="component" value="Unassembled WGS sequence"/>
</dbReference>
<keyword evidence="2" id="KW-1185">Reference proteome</keyword>
<gene>
    <name evidence="1" type="ORF">VTL71DRAFT_10902</name>
</gene>
<comment type="caution">
    <text evidence="1">The sequence shown here is derived from an EMBL/GenBank/DDBJ whole genome shotgun (WGS) entry which is preliminary data.</text>
</comment>
<name>A0ABR4CWM7_9HELO</name>
<organism evidence="1 2">
    <name type="scientific">Oculimacula yallundae</name>
    <dbReference type="NCBI Taxonomy" id="86028"/>
    <lineage>
        <taxon>Eukaryota</taxon>
        <taxon>Fungi</taxon>
        <taxon>Dikarya</taxon>
        <taxon>Ascomycota</taxon>
        <taxon>Pezizomycotina</taxon>
        <taxon>Leotiomycetes</taxon>
        <taxon>Helotiales</taxon>
        <taxon>Ploettnerulaceae</taxon>
        <taxon>Oculimacula</taxon>
    </lineage>
</organism>
<protein>
    <submittedName>
        <fullName evidence="1">Uncharacterized protein</fullName>
    </submittedName>
</protein>
<evidence type="ECO:0000313" key="1">
    <source>
        <dbReference type="EMBL" id="KAL2073576.1"/>
    </source>
</evidence>